<gene>
    <name evidence="7" type="ORF">PR048_027003</name>
</gene>
<comment type="caution">
    <text evidence="7">The sequence shown here is derived from an EMBL/GenBank/DDBJ whole genome shotgun (WGS) entry which is preliminary data.</text>
</comment>
<dbReference type="InterPro" id="IPR013604">
    <property type="entry name" value="7TM_chemorcpt"/>
</dbReference>
<organism evidence="7 8">
    <name type="scientific">Dryococelus australis</name>
    <dbReference type="NCBI Taxonomy" id="614101"/>
    <lineage>
        <taxon>Eukaryota</taxon>
        <taxon>Metazoa</taxon>
        <taxon>Ecdysozoa</taxon>
        <taxon>Arthropoda</taxon>
        <taxon>Hexapoda</taxon>
        <taxon>Insecta</taxon>
        <taxon>Pterygota</taxon>
        <taxon>Neoptera</taxon>
        <taxon>Polyneoptera</taxon>
        <taxon>Phasmatodea</taxon>
        <taxon>Verophasmatodea</taxon>
        <taxon>Anareolatae</taxon>
        <taxon>Phasmatidae</taxon>
        <taxon>Eurycanthinae</taxon>
        <taxon>Dryococelus</taxon>
    </lineage>
</organism>
<keyword evidence="8" id="KW-1185">Reference proteome</keyword>
<proteinExistence type="predicted"/>
<evidence type="ECO:0000256" key="4">
    <source>
        <dbReference type="ARBA" id="ARBA00022989"/>
    </source>
</evidence>
<protein>
    <submittedName>
        <fullName evidence="7">Uncharacterized protein</fullName>
    </submittedName>
</protein>
<sequence>MEGWWKRETPEKTQRLPPPRNRNRWDSGRDQSGRALSLKGGCPETFETSPNATSGNEPRCHIKDRINFARVHDRLSCRRISLLSHGYCDSRRPACHRSATADETSCLLSILLCRRLADVGPRPRPALGATPVRIGGKNECRHVPFSQLGGVGVELQYRKQHHAYNNSSTFRATFVEIESKSDRLLASHQGEQGFDFQTVHSESSQVGIVPDDASGQRVLSGIFHFPRLFIPAPPLIHFNHPHRLLRPRLPSAVGEGTTADVIQEGDEEGVGEKIGEGENETLRMERRWNARAGEALVPRESPPTSRILLHDSHRRGSNPDRLSARRVTWEVSSTMGSIQHHGDYPVPWEVSSTMGSIQVPWEVYSTMGSIQYHGKYPAPWEVSSTMGSIQVPWEVSSTMGSIQYHVDYPVPWEVSSTMGSIQYHGDYPVPWEVSSTMGSIQHHGDYPVPWEVSSTMGSIQYHGDYPVPWEVSSTMGSIQYHVDYPVPWEVSSTMGSIQHHGKYPVPWEVSSTMGSIQYHGKYPAPRLCNGRCIPREVRLGKVRTAPHSREGNEIAPRVPTYVCNNSVSRAYDICNLSYMHDRTALFSRRLSYRVVLPLVKPDYGLPHCIVAKEVKTAGNPSKMNGVLGEPDYDLPHCIVAKGVTTAGNPSKMNGVLGEPDYDLPHCIVAKGVKTTGNPSKMNGVLGEPDYDLPHCIVAKGVKTAGNPSKMNGVLGEPDYDLPHCIVAKGVKTTGNPSKMNGVLSEIDYDLSHCIVVKGVKTAGNPSKMNGVLGEPDYDLPHCIVAKGVKTTGNPSKMNGVLGGVKTTGNPSKMNGVLGESDYDLPLCIVARGVKTAENPSKMNGVLGGKPAHTEHVFIRISIELLIHFLLKASLHTRRNYNIHGSSWDSIFSHQDVYRYWKEQLHCGRDFHRTASRVSMTPFPTRIAACILVMGCAAVHKCLPLCDSAHLNGTHTNQYNERRRIRAVYSNPPYTMRTAYLGRSTANITGVGSTANRNNGGIVHEMLLKPGLDKGVSEQLREFSLQTSKKKIAFTVGGFVPLDLRLLSSMCVSAMSYVVVMLQFDMGNKPQQSTVKTAN</sequence>
<dbReference type="Proteomes" id="UP001159363">
    <property type="component" value="Chromosome 10"/>
</dbReference>
<evidence type="ECO:0000256" key="5">
    <source>
        <dbReference type="ARBA" id="ARBA00023136"/>
    </source>
</evidence>
<evidence type="ECO:0000256" key="3">
    <source>
        <dbReference type="ARBA" id="ARBA00022692"/>
    </source>
</evidence>
<feature type="region of interest" description="Disordered" evidence="6">
    <location>
        <begin position="1"/>
        <end position="58"/>
    </location>
</feature>
<keyword evidence="2" id="KW-1003">Cell membrane</keyword>
<keyword evidence="4" id="KW-1133">Transmembrane helix</keyword>
<dbReference type="Pfam" id="PF08395">
    <property type="entry name" value="7tm_7"/>
    <property type="match status" value="1"/>
</dbReference>
<feature type="region of interest" description="Disordered" evidence="6">
    <location>
        <begin position="297"/>
        <end position="321"/>
    </location>
</feature>
<keyword evidence="5" id="KW-0472">Membrane</keyword>
<reference evidence="7 8" key="1">
    <citation type="submission" date="2023-02" db="EMBL/GenBank/DDBJ databases">
        <title>LHISI_Scaffold_Assembly.</title>
        <authorList>
            <person name="Stuart O.P."/>
            <person name="Cleave R."/>
            <person name="Magrath M.J.L."/>
            <person name="Mikheyev A.S."/>
        </authorList>
    </citation>
    <scope>NUCLEOTIDE SEQUENCE [LARGE SCALE GENOMIC DNA]</scope>
    <source>
        <strain evidence="7">Daus_M_001</strain>
        <tissue evidence="7">Leg muscle</tissue>
    </source>
</reference>
<evidence type="ECO:0000313" key="8">
    <source>
        <dbReference type="Proteomes" id="UP001159363"/>
    </source>
</evidence>
<evidence type="ECO:0000256" key="1">
    <source>
        <dbReference type="ARBA" id="ARBA00004651"/>
    </source>
</evidence>
<evidence type="ECO:0000256" key="2">
    <source>
        <dbReference type="ARBA" id="ARBA00022475"/>
    </source>
</evidence>
<feature type="compositionally biased region" description="Polar residues" evidence="6">
    <location>
        <begin position="46"/>
        <end position="56"/>
    </location>
</feature>
<feature type="compositionally biased region" description="Basic and acidic residues" evidence="6">
    <location>
        <begin position="1"/>
        <end position="14"/>
    </location>
</feature>
<keyword evidence="3" id="KW-0812">Transmembrane</keyword>
<accession>A0ABQ9GMY2</accession>
<feature type="compositionally biased region" description="Basic and acidic residues" evidence="6">
    <location>
        <begin position="23"/>
        <end position="32"/>
    </location>
</feature>
<dbReference type="EMBL" id="JARBHB010000011">
    <property type="protein sequence ID" value="KAJ8873367.1"/>
    <property type="molecule type" value="Genomic_DNA"/>
</dbReference>
<evidence type="ECO:0000256" key="6">
    <source>
        <dbReference type="SAM" id="MobiDB-lite"/>
    </source>
</evidence>
<name>A0ABQ9GMY2_9NEOP</name>
<comment type="subcellular location">
    <subcellularLocation>
        <location evidence="1">Cell membrane</location>
        <topology evidence="1">Multi-pass membrane protein</topology>
    </subcellularLocation>
</comment>
<evidence type="ECO:0000313" key="7">
    <source>
        <dbReference type="EMBL" id="KAJ8873367.1"/>
    </source>
</evidence>